<evidence type="ECO:0000313" key="12">
    <source>
        <dbReference type="Proteomes" id="UP000272015"/>
    </source>
</evidence>
<sequence length="369" mass="38222">MLDESHARIDRRRAPREHRGPGRAPTPERVRTLRPILISLGALLTVALLALTLGRFDVPFGHVVQILLGTDPGGAFGGEDIPPTEHNVVLLVRMPRVLLAALVGGGLALGGAALQAIFRNPLVSPDIIGVSAGASFGGALALLLGLGPVMLVGGSFACGLLALVLVFLITSGRGGTPVLMLVLGGVVTGSFFSALVALVTYLADPFTTLPAIVFWLLGSIAGATPGQVLVAVGPILLGTVVVLALRWRINVLSLGDDDAAALGVRPRRLRWVVLASVALIVAGAVAVSGVISWVGLVIPHLARMWVGPDNRVLLPVSVLLGGALLIVVDTVARSLTAGEIPLGVLTALIGAPVFFVLLRRHRDRIWDSA</sequence>
<reference evidence="11 12" key="1">
    <citation type="submission" date="2018-09" db="EMBL/GenBank/DDBJ databases">
        <title>Novel species of Cryobacterium.</title>
        <authorList>
            <person name="Liu Q."/>
            <person name="Xin Y.-H."/>
        </authorList>
    </citation>
    <scope>NUCLEOTIDE SEQUENCE [LARGE SCALE GENOMIC DNA]</scope>
    <source>
        <strain evidence="11 12">Hh39</strain>
    </source>
</reference>
<name>A0A3A5MKF2_9MICO</name>
<feature type="transmembrane region" description="Helical" evidence="9">
    <location>
        <begin position="127"/>
        <end position="146"/>
    </location>
</feature>
<feature type="transmembrane region" description="Helical" evidence="9">
    <location>
        <begin position="269"/>
        <end position="298"/>
    </location>
</feature>
<feature type="transmembrane region" description="Helical" evidence="9">
    <location>
        <begin position="97"/>
        <end position="118"/>
    </location>
</feature>
<evidence type="ECO:0000313" key="10">
    <source>
        <dbReference type="EMBL" id="RJT88659.1"/>
    </source>
</evidence>
<dbReference type="PANTHER" id="PTHR30472">
    <property type="entry name" value="FERRIC ENTEROBACTIN TRANSPORT SYSTEM PERMEASE PROTEIN"/>
    <property type="match status" value="1"/>
</dbReference>
<keyword evidence="7 9" id="KW-0472">Membrane</keyword>
<comment type="caution">
    <text evidence="11">The sequence shown here is derived from an EMBL/GenBank/DDBJ whole genome shotgun (WGS) entry which is preliminary data.</text>
</comment>
<dbReference type="CDD" id="cd06550">
    <property type="entry name" value="TM_ABC_iron-siderophores_like"/>
    <property type="match status" value="1"/>
</dbReference>
<dbReference type="SUPFAM" id="SSF81345">
    <property type="entry name" value="ABC transporter involved in vitamin B12 uptake, BtuC"/>
    <property type="match status" value="1"/>
</dbReference>
<dbReference type="EMBL" id="QZVS01000081">
    <property type="protein sequence ID" value="RJT88659.1"/>
    <property type="molecule type" value="Genomic_DNA"/>
</dbReference>
<feature type="transmembrane region" description="Helical" evidence="9">
    <location>
        <begin position="178"/>
        <end position="199"/>
    </location>
</feature>
<dbReference type="FunFam" id="1.10.3470.10:FF:000001">
    <property type="entry name" value="Vitamin B12 ABC transporter permease BtuC"/>
    <property type="match status" value="1"/>
</dbReference>
<dbReference type="Proteomes" id="UP000272015">
    <property type="component" value="Unassembled WGS sequence"/>
</dbReference>
<evidence type="ECO:0000313" key="11">
    <source>
        <dbReference type="EMBL" id="RJT89421.1"/>
    </source>
</evidence>
<dbReference type="GO" id="GO:0022857">
    <property type="term" value="F:transmembrane transporter activity"/>
    <property type="evidence" value="ECO:0007669"/>
    <property type="project" value="InterPro"/>
</dbReference>
<evidence type="ECO:0000256" key="9">
    <source>
        <dbReference type="SAM" id="Phobius"/>
    </source>
</evidence>
<dbReference type="EMBL" id="QZVS01000073">
    <property type="protein sequence ID" value="RJT89421.1"/>
    <property type="molecule type" value="Genomic_DNA"/>
</dbReference>
<dbReference type="InterPro" id="IPR000522">
    <property type="entry name" value="ABC_transptr_permease_BtuC"/>
</dbReference>
<feature type="transmembrane region" description="Helical" evidence="9">
    <location>
        <begin position="228"/>
        <end position="249"/>
    </location>
</feature>
<dbReference type="Pfam" id="PF01032">
    <property type="entry name" value="FecCD"/>
    <property type="match status" value="1"/>
</dbReference>
<feature type="region of interest" description="Disordered" evidence="8">
    <location>
        <begin position="1"/>
        <end position="27"/>
    </location>
</feature>
<evidence type="ECO:0000256" key="3">
    <source>
        <dbReference type="ARBA" id="ARBA00022448"/>
    </source>
</evidence>
<evidence type="ECO:0000256" key="1">
    <source>
        <dbReference type="ARBA" id="ARBA00004651"/>
    </source>
</evidence>
<dbReference type="RefSeq" id="WP_119973537.1">
    <property type="nucleotide sequence ID" value="NZ_JBHSQA010000005.1"/>
</dbReference>
<evidence type="ECO:0000256" key="4">
    <source>
        <dbReference type="ARBA" id="ARBA00022475"/>
    </source>
</evidence>
<accession>A0A3A5MKF2</accession>
<gene>
    <name evidence="11" type="ORF">D6T64_06925</name>
    <name evidence="10" type="ORF">D6T64_09890</name>
</gene>
<keyword evidence="3" id="KW-0813">Transport</keyword>
<evidence type="ECO:0000256" key="7">
    <source>
        <dbReference type="ARBA" id="ARBA00023136"/>
    </source>
</evidence>
<keyword evidence="4" id="KW-1003">Cell membrane</keyword>
<protein>
    <submittedName>
        <fullName evidence="11">Iron ABC transporter permease</fullName>
    </submittedName>
</protein>
<evidence type="ECO:0000256" key="2">
    <source>
        <dbReference type="ARBA" id="ARBA00007935"/>
    </source>
</evidence>
<feature type="transmembrane region" description="Helical" evidence="9">
    <location>
        <begin position="36"/>
        <end position="54"/>
    </location>
</feature>
<comment type="similarity">
    <text evidence="2">Belongs to the binding-protein-dependent transport system permease family. FecCD subfamily.</text>
</comment>
<keyword evidence="12" id="KW-1185">Reference proteome</keyword>
<feature type="transmembrane region" description="Helical" evidence="9">
    <location>
        <begin position="340"/>
        <end position="358"/>
    </location>
</feature>
<dbReference type="GO" id="GO:0005886">
    <property type="term" value="C:plasma membrane"/>
    <property type="evidence" value="ECO:0007669"/>
    <property type="project" value="UniProtKB-SubCell"/>
</dbReference>
<comment type="subcellular location">
    <subcellularLocation>
        <location evidence="1">Cell membrane</location>
        <topology evidence="1">Multi-pass membrane protein</topology>
    </subcellularLocation>
</comment>
<evidence type="ECO:0000256" key="5">
    <source>
        <dbReference type="ARBA" id="ARBA00022692"/>
    </source>
</evidence>
<evidence type="ECO:0000256" key="6">
    <source>
        <dbReference type="ARBA" id="ARBA00022989"/>
    </source>
</evidence>
<dbReference type="Gene3D" id="1.10.3470.10">
    <property type="entry name" value="ABC transporter involved in vitamin B12 uptake, BtuC"/>
    <property type="match status" value="1"/>
</dbReference>
<organism evidence="11 12">
    <name type="scientific">Cryobacterium melibiosiphilum</name>
    <dbReference type="NCBI Taxonomy" id="995039"/>
    <lineage>
        <taxon>Bacteria</taxon>
        <taxon>Bacillati</taxon>
        <taxon>Actinomycetota</taxon>
        <taxon>Actinomycetes</taxon>
        <taxon>Micrococcales</taxon>
        <taxon>Microbacteriaceae</taxon>
        <taxon>Cryobacterium</taxon>
    </lineage>
</organism>
<dbReference type="InterPro" id="IPR037294">
    <property type="entry name" value="ABC_BtuC-like"/>
</dbReference>
<dbReference type="GO" id="GO:0033214">
    <property type="term" value="P:siderophore-iron import into cell"/>
    <property type="evidence" value="ECO:0007669"/>
    <property type="project" value="TreeGrafter"/>
</dbReference>
<evidence type="ECO:0000256" key="8">
    <source>
        <dbReference type="SAM" id="MobiDB-lite"/>
    </source>
</evidence>
<dbReference type="AlphaFoldDB" id="A0A3A5MKF2"/>
<feature type="transmembrane region" description="Helical" evidence="9">
    <location>
        <begin position="152"/>
        <end position="171"/>
    </location>
</feature>
<keyword evidence="6 9" id="KW-1133">Transmembrane helix</keyword>
<proteinExistence type="inferred from homology"/>
<dbReference type="OrthoDB" id="9782305at2"/>
<keyword evidence="5 9" id="KW-0812">Transmembrane</keyword>
<dbReference type="PANTHER" id="PTHR30472:SF70">
    <property type="entry name" value="MOLYBDATE IMPORT SYSTEM PERMEASE PROTEIN MOLB"/>
    <property type="match status" value="1"/>
</dbReference>
<feature type="transmembrane region" description="Helical" evidence="9">
    <location>
        <begin position="310"/>
        <end position="328"/>
    </location>
</feature>